<feature type="binding site" evidence="2">
    <location>
        <position position="138"/>
    </location>
    <ligand>
        <name>Fe cation</name>
        <dbReference type="ChEBI" id="CHEBI:24875"/>
    </ligand>
</feature>
<feature type="binding site" evidence="2">
    <location>
        <position position="96"/>
    </location>
    <ligand>
        <name>Fe cation</name>
        <dbReference type="ChEBI" id="CHEBI:24875"/>
    </ligand>
</feature>
<dbReference type="PRINTS" id="PR01576">
    <property type="entry name" value="PDEFORMYLASE"/>
</dbReference>
<proteinExistence type="inferred from homology"/>
<dbReference type="Pfam" id="PF01327">
    <property type="entry name" value="Pep_deformylase"/>
    <property type="match status" value="1"/>
</dbReference>
<dbReference type="GO" id="GO:0042586">
    <property type="term" value="F:peptide deformylase activity"/>
    <property type="evidence" value="ECO:0007669"/>
    <property type="project" value="UniProtKB-UniRule"/>
</dbReference>
<evidence type="ECO:0000256" key="3">
    <source>
        <dbReference type="SAM" id="Coils"/>
    </source>
</evidence>
<dbReference type="InterPro" id="IPR023635">
    <property type="entry name" value="Peptide_deformylase"/>
</dbReference>
<evidence type="ECO:0000256" key="1">
    <source>
        <dbReference type="ARBA" id="ARBA00010759"/>
    </source>
</evidence>
<evidence type="ECO:0000256" key="2">
    <source>
        <dbReference type="HAMAP-Rule" id="MF_00163"/>
    </source>
</evidence>
<sequence length="188" mass="21082">MASLLDIVLYPDDVLKTRCTPVDTVDDEVRELIDNMVETMYAAPGIGLAAPQVNDTRRITVIDVSSREEGADSELITLVNPEIVHREGKIVWEEGCLSIPGVYDKVTRAQKVVVQALDRDGSPFELEADDLLAVCLQHEIDHLDGVLMLDHFSHLKRKLALKRYKKHLEALEEARRKEAEKANDLPSS</sequence>
<feature type="active site" evidence="2">
    <location>
        <position position="139"/>
    </location>
</feature>
<evidence type="ECO:0000313" key="5">
    <source>
        <dbReference type="Proteomes" id="UP000321046"/>
    </source>
</evidence>
<dbReference type="HAMAP" id="MF_00163">
    <property type="entry name" value="Pep_deformylase"/>
    <property type="match status" value="1"/>
</dbReference>
<dbReference type="PIRSF" id="PIRSF004749">
    <property type="entry name" value="Pep_def"/>
    <property type="match status" value="1"/>
</dbReference>
<dbReference type="EMBL" id="VOSL01000123">
    <property type="protein sequence ID" value="TXD32597.1"/>
    <property type="molecule type" value="Genomic_DNA"/>
</dbReference>
<keyword evidence="2 4" id="KW-0378">Hydrolase</keyword>
<dbReference type="OrthoDB" id="9804313at2"/>
<comment type="cofactor">
    <cofactor evidence="2">
        <name>Fe(2+)</name>
        <dbReference type="ChEBI" id="CHEBI:29033"/>
    </cofactor>
    <text evidence="2">Binds 1 Fe(2+) ion.</text>
</comment>
<feature type="coiled-coil region" evidence="3">
    <location>
        <begin position="157"/>
        <end position="184"/>
    </location>
</feature>
<feature type="binding site" evidence="2">
    <location>
        <position position="142"/>
    </location>
    <ligand>
        <name>Fe cation</name>
        <dbReference type="ChEBI" id="CHEBI:24875"/>
    </ligand>
</feature>
<dbReference type="SUPFAM" id="SSF56420">
    <property type="entry name" value="Peptide deformylase"/>
    <property type="match status" value="1"/>
</dbReference>
<evidence type="ECO:0000313" key="4">
    <source>
        <dbReference type="EMBL" id="TXD32597.1"/>
    </source>
</evidence>
<comment type="function">
    <text evidence="2">Removes the formyl group from the N-terminal Met of newly synthesized proteins. Requires at least a dipeptide for an efficient rate of reaction. N-terminal L-methionine is a prerequisite for activity but the enzyme has broad specificity at other positions.</text>
</comment>
<dbReference type="NCBIfam" id="TIGR00079">
    <property type="entry name" value="pept_deformyl"/>
    <property type="match status" value="1"/>
</dbReference>
<accession>A0A5C6X2N2</accession>
<comment type="catalytic activity">
    <reaction evidence="2">
        <text>N-terminal N-formyl-L-methionyl-[peptide] + H2O = N-terminal L-methionyl-[peptide] + formate</text>
        <dbReference type="Rhea" id="RHEA:24420"/>
        <dbReference type="Rhea" id="RHEA-COMP:10639"/>
        <dbReference type="Rhea" id="RHEA-COMP:10640"/>
        <dbReference type="ChEBI" id="CHEBI:15377"/>
        <dbReference type="ChEBI" id="CHEBI:15740"/>
        <dbReference type="ChEBI" id="CHEBI:49298"/>
        <dbReference type="ChEBI" id="CHEBI:64731"/>
        <dbReference type="EC" id="3.5.1.88"/>
    </reaction>
</comment>
<keyword evidence="2" id="KW-0479">Metal-binding</keyword>
<dbReference type="PANTHER" id="PTHR10458">
    <property type="entry name" value="PEPTIDE DEFORMYLASE"/>
    <property type="match status" value="1"/>
</dbReference>
<dbReference type="RefSeq" id="WP_146976226.1">
    <property type="nucleotide sequence ID" value="NZ_VOSL01000123.1"/>
</dbReference>
<dbReference type="CDD" id="cd00487">
    <property type="entry name" value="Pep_deformylase"/>
    <property type="match status" value="1"/>
</dbReference>
<gene>
    <name evidence="2 4" type="primary">def</name>
    <name evidence="4" type="ORF">FRC96_17085</name>
</gene>
<keyword evidence="2" id="KW-0648">Protein biosynthesis</keyword>
<dbReference type="GO" id="GO:0046872">
    <property type="term" value="F:metal ion binding"/>
    <property type="evidence" value="ECO:0007669"/>
    <property type="project" value="UniProtKB-KW"/>
</dbReference>
<reference evidence="4 5" key="1">
    <citation type="submission" date="2019-08" db="EMBL/GenBank/DDBJ databases">
        <title>Bradymonadales sp. TMQ2.</title>
        <authorList>
            <person name="Liang Q."/>
        </authorList>
    </citation>
    <scope>NUCLEOTIDE SEQUENCE [LARGE SCALE GENOMIC DNA]</scope>
    <source>
        <strain evidence="4 5">TMQ2</strain>
    </source>
</reference>
<dbReference type="GO" id="GO:0006412">
    <property type="term" value="P:translation"/>
    <property type="evidence" value="ECO:0007669"/>
    <property type="project" value="UniProtKB-UniRule"/>
</dbReference>
<dbReference type="Gene3D" id="3.90.45.10">
    <property type="entry name" value="Peptide deformylase"/>
    <property type="match status" value="1"/>
</dbReference>
<dbReference type="EC" id="3.5.1.88" evidence="2"/>
<organism evidence="4 5">
    <name type="scientific">Lujinxingia vulgaris</name>
    <dbReference type="NCBI Taxonomy" id="2600176"/>
    <lineage>
        <taxon>Bacteria</taxon>
        <taxon>Deltaproteobacteria</taxon>
        <taxon>Bradymonadales</taxon>
        <taxon>Lujinxingiaceae</taxon>
        <taxon>Lujinxingia</taxon>
    </lineage>
</organism>
<keyword evidence="3" id="KW-0175">Coiled coil</keyword>
<dbReference type="Proteomes" id="UP000321046">
    <property type="component" value="Unassembled WGS sequence"/>
</dbReference>
<dbReference type="NCBIfam" id="NF001159">
    <property type="entry name" value="PRK00150.1-3"/>
    <property type="match status" value="1"/>
</dbReference>
<dbReference type="InterPro" id="IPR036821">
    <property type="entry name" value="Peptide_deformylase_sf"/>
</dbReference>
<dbReference type="AlphaFoldDB" id="A0A5C6X2N2"/>
<protein>
    <recommendedName>
        <fullName evidence="2">Peptide deformylase</fullName>
        <shortName evidence="2">PDF</shortName>
        <ecNumber evidence="2">3.5.1.88</ecNumber>
    </recommendedName>
    <alternativeName>
        <fullName evidence="2">Polypeptide deformylase</fullName>
    </alternativeName>
</protein>
<comment type="caution">
    <text evidence="4">The sequence shown here is derived from an EMBL/GenBank/DDBJ whole genome shotgun (WGS) entry which is preliminary data.</text>
</comment>
<comment type="similarity">
    <text evidence="1 2">Belongs to the polypeptide deformylase family.</text>
</comment>
<dbReference type="PANTHER" id="PTHR10458:SF22">
    <property type="entry name" value="PEPTIDE DEFORMYLASE"/>
    <property type="match status" value="1"/>
</dbReference>
<name>A0A5C6X2N2_9DELT</name>
<keyword evidence="2" id="KW-0408">Iron</keyword>